<protein>
    <recommendedName>
        <fullName evidence="1">IrrE N-terminal-like domain-containing protein</fullName>
    </recommendedName>
</protein>
<evidence type="ECO:0000259" key="1">
    <source>
        <dbReference type="Pfam" id="PF06114"/>
    </source>
</evidence>
<name>A0A3B0W510_9ZZZZ</name>
<feature type="domain" description="IrrE N-terminal-like" evidence="1">
    <location>
        <begin position="38"/>
        <end position="90"/>
    </location>
</feature>
<dbReference type="EMBL" id="UOFD01000022">
    <property type="protein sequence ID" value="VAW51008.1"/>
    <property type="molecule type" value="Genomic_DNA"/>
</dbReference>
<evidence type="ECO:0000313" key="2">
    <source>
        <dbReference type="EMBL" id="VAW51008.1"/>
    </source>
</evidence>
<gene>
    <name evidence="2" type="ORF">MNBD_GAMMA06-1003</name>
</gene>
<dbReference type="Pfam" id="PF06114">
    <property type="entry name" value="Peptidase_M78"/>
    <property type="match status" value="1"/>
</dbReference>
<proteinExistence type="predicted"/>
<dbReference type="Gene3D" id="1.10.10.2910">
    <property type="match status" value="1"/>
</dbReference>
<dbReference type="InterPro" id="IPR010359">
    <property type="entry name" value="IrrE_HExxH"/>
</dbReference>
<accession>A0A3B0W510</accession>
<dbReference type="AlphaFoldDB" id="A0A3B0W510"/>
<organism evidence="2">
    <name type="scientific">hydrothermal vent metagenome</name>
    <dbReference type="NCBI Taxonomy" id="652676"/>
    <lineage>
        <taxon>unclassified sequences</taxon>
        <taxon>metagenomes</taxon>
        <taxon>ecological metagenomes</taxon>
    </lineage>
</organism>
<reference evidence="2" key="1">
    <citation type="submission" date="2018-06" db="EMBL/GenBank/DDBJ databases">
        <authorList>
            <person name="Zhirakovskaya E."/>
        </authorList>
    </citation>
    <scope>NUCLEOTIDE SEQUENCE</scope>
</reference>
<sequence>MLKGFKKNSILQSIVNNYKHLNTVFSGATRWISANKVVIQISLRYKTDDHLWFIFFHEAGHILLHGKKELFLEGTNGLDEKKENEANVFAEK</sequence>